<evidence type="ECO:0000313" key="3">
    <source>
        <dbReference type="Proteomes" id="UP000572817"/>
    </source>
</evidence>
<feature type="domain" description="CinA C-terminal" evidence="1">
    <location>
        <begin position="79"/>
        <end position="210"/>
    </location>
</feature>
<dbReference type="Proteomes" id="UP000572817">
    <property type="component" value="Unassembled WGS sequence"/>
</dbReference>
<evidence type="ECO:0000259" key="1">
    <source>
        <dbReference type="Pfam" id="PF02464"/>
    </source>
</evidence>
<dbReference type="InterPro" id="IPR036653">
    <property type="entry name" value="CinA-like_C"/>
</dbReference>
<protein>
    <submittedName>
        <fullName evidence="2">CinA</fullName>
    </submittedName>
</protein>
<dbReference type="AlphaFoldDB" id="A0A8H4IN13"/>
<dbReference type="Pfam" id="PF02464">
    <property type="entry name" value="CinA"/>
    <property type="match status" value="1"/>
</dbReference>
<reference evidence="2" key="1">
    <citation type="submission" date="2020-04" db="EMBL/GenBank/DDBJ databases">
        <title>Genome Assembly and Annotation of Botryosphaeria dothidea sdau 11-99, a Latent Pathogen of Apple Fruit Ring Rot in China.</title>
        <authorList>
            <person name="Yu C."/>
            <person name="Diao Y."/>
            <person name="Lu Q."/>
            <person name="Zhao J."/>
            <person name="Cui S."/>
            <person name="Peng C."/>
            <person name="He B."/>
            <person name="Liu H."/>
        </authorList>
    </citation>
    <scope>NUCLEOTIDE SEQUENCE [LARGE SCALE GENOMIC DNA]</scope>
    <source>
        <strain evidence="2">Sdau11-99</strain>
    </source>
</reference>
<keyword evidence="3" id="KW-1185">Reference proteome</keyword>
<dbReference type="Gene3D" id="3.90.950.20">
    <property type="entry name" value="CinA-like"/>
    <property type="match status" value="1"/>
</dbReference>
<dbReference type="SUPFAM" id="SSF142433">
    <property type="entry name" value="CinA-like"/>
    <property type="match status" value="1"/>
</dbReference>
<proteinExistence type="predicted"/>
<sequence length="224" mass="24030">MPSKTDNAIFPPAELREIVYEVVELLKDRGETISCGETVSTPEQRTPCPIPDHYSRRAGDEDERGLVADHVAFIRKQAAGGLISAAILSVPGASAVYRGGLTLYTLESRLAFGGWTQEQIDNFSGPSIYCVLGLAEHVRGTLKSTYAIAESGSAGPTNWGKTDNMKAGYVALAVASSAGCVEREIETGLVDRDANMVKFAVEALRLVKDVISADMARFSGWLNC</sequence>
<evidence type="ECO:0000313" key="2">
    <source>
        <dbReference type="EMBL" id="KAF4304081.1"/>
    </source>
</evidence>
<dbReference type="OrthoDB" id="2350783at2759"/>
<dbReference type="InterPro" id="IPR008136">
    <property type="entry name" value="CinA_C"/>
</dbReference>
<organism evidence="2 3">
    <name type="scientific">Botryosphaeria dothidea</name>
    <dbReference type="NCBI Taxonomy" id="55169"/>
    <lineage>
        <taxon>Eukaryota</taxon>
        <taxon>Fungi</taxon>
        <taxon>Dikarya</taxon>
        <taxon>Ascomycota</taxon>
        <taxon>Pezizomycotina</taxon>
        <taxon>Dothideomycetes</taxon>
        <taxon>Dothideomycetes incertae sedis</taxon>
        <taxon>Botryosphaeriales</taxon>
        <taxon>Botryosphaeriaceae</taxon>
        <taxon>Botryosphaeria</taxon>
    </lineage>
</organism>
<accession>A0A8H4IN13</accession>
<comment type="caution">
    <text evidence="2">The sequence shown here is derived from an EMBL/GenBank/DDBJ whole genome shotgun (WGS) entry which is preliminary data.</text>
</comment>
<name>A0A8H4IN13_9PEZI</name>
<gene>
    <name evidence="2" type="ORF">GTA08_BOTSDO07567</name>
</gene>
<dbReference type="EMBL" id="WWBZ02000051">
    <property type="protein sequence ID" value="KAF4304081.1"/>
    <property type="molecule type" value="Genomic_DNA"/>
</dbReference>